<evidence type="ECO:0000259" key="16">
    <source>
        <dbReference type="Pfam" id="PF04678"/>
    </source>
</evidence>
<keyword evidence="13 15" id="KW-0407">Ion channel</keyword>
<dbReference type="GO" id="GO:1990246">
    <property type="term" value="C:uniplex complex"/>
    <property type="evidence" value="ECO:0007669"/>
    <property type="project" value="TreeGrafter"/>
</dbReference>
<evidence type="ECO:0000256" key="10">
    <source>
        <dbReference type="ARBA" id="ARBA00023065"/>
    </source>
</evidence>
<evidence type="ECO:0000313" key="17">
    <source>
        <dbReference type="EMBL" id="CAG7836436.1"/>
    </source>
</evidence>
<keyword evidence="4 15" id="KW-0109">Calcium transport</keyword>
<dbReference type="OrthoDB" id="278338at2759"/>
<keyword evidence="6 15" id="KW-0812">Transmembrane</keyword>
<evidence type="ECO:0000256" key="12">
    <source>
        <dbReference type="ARBA" id="ARBA00023136"/>
    </source>
</evidence>
<keyword evidence="12 15" id="KW-0472">Membrane</keyword>
<evidence type="ECO:0000256" key="13">
    <source>
        <dbReference type="ARBA" id="ARBA00023303"/>
    </source>
</evidence>
<dbReference type="GO" id="GO:0036444">
    <property type="term" value="P:calcium import into the mitochondrion"/>
    <property type="evidence" value="ECO:0007669"/>
    <property type="project" value="TreeGrafter"/>
</dbReference>
<keyword evidence="9 15" id="KW-1133">Transmembrane helix</keyword>
<keyword evidence="5 15" id="KW-0107">Calcium channel</keyword>
<evidence type="ECO:0000256" key="8">
    <source>
        <dbReference type="ARBA" id="ARBA00022837"/>
    </source>
</evidence>
<comment type="function">
    <text evidence="15">Mitochondrial inner membrane calcium uniporter that mediates calcium uptake into mitochondria. Mitochondrial calcium homeostasis plays key roles in cellular physiology and regulates cell bioenergetics, cytoplasmic calcium signals and activation of cell death pathways.</text>
</comment>
<comment type="domain">
    <text evidence="15">The selectivity filter, in which calcium ions are arranged in single file, is composed of two acidic rings separated by one helical turn along the central axis of the channel pore.</text>
</comment>
<feature type="transmembrane region" description="Helical" evidence="15">
    <location>
        <begin position="154"/>
        <end position="172"/>
    </location>
</feature>
<accession>A0A8J2MB58</accession>
<proteinExistence type="inferred from homology"/>
<comment type="catalytic activity">
    <reaction evidence="14">
        <text>Ca(2+)(in) = Ca(2+)(out)</text>
        <dbReference type="Rhea" id="RHEA:29671"/>
        <dbReference type="ChEBI" id="CHEBI:29108"/>
    </reaction>
</comment>
<evidence type="ECO:0000256" key="9">
    <source>
        <dbReference type="ARBA" id="ARBA00022989"/>
    </source>
</evidence>
<feature type="domain" description="Calcium uniporter protein C-terminal" evidence="16">
    <location>
        <begin position="5"/>
        <end position="187"/>
    </location>
</feature>
<dbReference type="AlphaFoldDB" id="A0A8J2MB58"/>
<dbReference type="GO" id="GO:0015292">
    <property type="term" value="F:uniporter activity"/>
    <property type="evidence" value="ECO:0007669"/>
    <property type="project" value="UniProtKB-UniRule"/>
</dbReference>
<name>A0A8J2MB58_9HEXA</name>
<dbReference type="PANTHER" id="PTHR13462">
    <property type="entry name" value="CALCIUM UNIPORTER PROTEIN, MITOCHONDRIAL"/>
    <property type="match status" value="1"/>
</dbReference>
<gene>
    <name evidence="17" type="ORF">AFUS01_LOCUS45678</name>
</gene>
<evidence type="ECO:0000256" key="6">
    <source>
        <dbReference type="ARBA" id="ARBA00022692"/>
    </source>
</evidence>
<dbReference type="PANTHER" id="PTHR13462:SF10">
    <property type="entry name" value="CALCIUM UNIPORTER PROTEIN, MITOCHONDRIAL"/>
    <property type="match status" value="1"/>
</dbReference>
<sequence length="198" mass="23124">MIKQEDRGIDRVALLSTEDGVRIGSSNTIEILMEHDFDLVINDKTYRVRTPSQEKPSPEELERLSSVRNLVGQLYAALNVDEHQLRVERQMLEELEKLQLEVGPLEKKRELIAQQASKRTNVLTWVGLGLMSVQFGILARLTWWEYSWDIMEPVTYFVTYGTAMLAYAYFVLTKQVRRFFEKEKVNFILYCRSLSPLD</sequence>
<evidence type="ECO:0000256" key="1">
    <source>
        <dbReference type="ARBA" id="ARBA00004448"/>
    </source>
</evidence>
<dbReference type="EMBL" id="CAJVCH010571025">
    <property type="protein sequence ID" value="CAG7836436.1"/>
    <property type="molecule type" value="Genomic_DNA"/>
</dbReference>
<keyword evidence="7 15" id="KW-0999">Mitochondrion inner membrane</keyword>
<feature type="transmembrane region" description="Helical" evidence="15">
    <location>
        <begin position="122"/>
        <end position="142"/>
    </location>
</feature>
<evidence type="ECO:0000256" key="11">
    <source>
        <dbReference type="ARBA" id="ARBA00023128"/>
    </source>
</evidence>
<evidence type="ECO:0000256" key="2">
    <source>
        <dbReference type="ARBA" id="ARBA00005653"/>
    </source>
</evidence>
<keyword evidence="10 15" id="KW-0406">Ion transport</keyword>
<comment type="subcellular location">
    <subcellularLocation>
        <location evidence="1 15">Mitochondrion inner membrane</location>
        <topology evidence="1 15">Multi-pass membrane protein</topology>
    </subcellularLocation>
</comment>
<dbReference type="InterPro" id="IPR039055">
    <property type="entry name" value="MCU_fam"/>
</dbReference>
<evidence type="ECO:0000256" key="7">
    <source>
        <dbReference type="ARBA" id="ARBA00022792"/>
    </source>
</evidence>
<keyword evidence="3 15" id="KW-0813">Transport</keyword>
<dbReference type="InterPro" id="IPR006769">
    <property type="entry name" value="MCU_C"/>
</dbReference>
<evidence type="ECO:0000256" key="14">
    <source>
        <dbReference type="ARBA" id="ARBA00036634"/>
    </source>
</evidence>
<reference evidence="17" key="1">
    <citation type="submission" date="2021-06" db="EMBL/GenBank/DDBJ databases">
        <authorList>
            <person name="Hodson N. C."/>
            <person name="Mongue J. A."/>
            <person name="Jaron S. K."/>
        </authorList>
    </citation>
    <scope>NUCLEOTIDE SEQUENCE</scope>
</reference>
<comment type="similarity">
    <text evidence="2 15">Belongs to the MCU (TC 1.A.77) family.</text>
</comment>
<comment type="caution">
    <text evidence="17">The sequence shown here is derived from an EMBL/GenBank/DDBJ whole genome shotgun (WGS) entry which is preliminary data.</text>
</comment>
<evidence type="ECO:0000256" key="3">
    <source>
        <dbReference type="ARBA" id="ARBA00022448"/>
    </source>
</evidence>
<dbReference type="GO" id="GO:0005262">
    <property type="term" value="F:calcium channel activity"/>
    <property type="evidence" value="ECO:0007669"/>
    <property type="project" value="UniProtKB-UniRule"/>
</dbReference>
<dbReference type="Proteomes" id="UP000708208">
    <property type="component" value="Unassembled WGS sequence"/>
</dbReference>
<evidence type="ECO:0000256" key="5">
    <source>
        <dbReference type="ARBA" id="ARBA00022673"/>
    </source>
</evidence>
<evidence type="ECO:0000313" key="18">
    <source>
        <dbReference type="Proteomes" id="UP000708208"/>
    </source>
</evidence>
<evidence type="ECO:0000256" key="4">
    <source>
        <dbReference type="ARBA" id="ARBA00022568"/>
    </source>
</evidence>
<dbReference type="GO" id="GO:0051560">
    <property type="term" value="P:mitochondrial calcium ion homeostasis"/>
    <property type="evidence" value="ECO:0007669"/>
    <property type="project" value="UniProtKB-UniRule"/>
</dbReference>
<evidence type="ECO:0000256" key="15">
    <source>
        <dbReference type="RuleBase" id="RU367035"/>
    </source>
</evidence>
<protein>
    <recommendedName>
        <fullName evidence="15">Calcium uniporter protein</fullName>
    </recommendedName>
</protein>
<organism evidence="17 18">
    <name type="scientific">Allacma fusca</name>
    <dbReference type="NCBI Taxonomy" id="39272"/>
    <lineage>
        <taxon>Eukaryota</taxon>
        <taxon>Metazoa</taxon>
        <taxon>Ecdysozoa</taxon>
        <taxon>Arthropoda</taxon>
        <taxon>Hexapoda</taxon>
        <taxon>Collembola</taxon>
        <taxon>Symphypleona</taxon>
        <taxon>Sminthuridae</taxon>
        <taxon>Allacma</taxon>
    </lineage>
</organism>
<keyword evidence="18" id="KW-1185">Reference proteome</keyword>
<keyword evidence="8 15" id="KW-0106">Calcium</keyword>
<keyword evidence="11 15" id="KW-0496">Mitochondrion</keyword>
<dbReference type="Pfam" id="PF04678">
    <property type="entry name" value="MCU"/>
    <property type="match status" value="1"/>
</dbReference>